<reference evidence="4 5" key="1">
    <citation type="journal article" date="2024" name="J Genomics">
        <title>Draft genome sequencing and assembly of Favolaschia claudopus CIRM-BRFM 2984 isolated from oak limbs.</title>
        <authorList>
            <person name="Navarro D."/>
            <person name="Drula E."/>
            <person name="Chaduli D."/>
            <person name="Cazenave R."/>
            <person name="Ahrendt S."/>
            <person name="Wang J."/>
            <person name="Lipzen A."/>
            <person name="Daum C."/>
            <person name="Barry K."/>
            <person name="Grigoriev I.V."/>
            <person name="Favel A."/>
            <person name="Rosso M.N."/>
            <person name="Martin F."/>
        </authorList>
    </citation>
    <scope>NUCLEOTIDE SEQUENCE [LARGE SCALE GENOMIC DNA]</scope>
    <source>
        <strain evidence="4 5">CIRM-BRFM 2984</strain>
    </source>
</reference>
<dbReference type="InterPro" id="IPR013087">
    <property type="entry name" value="Znf_C2H2_type"/>
</dbReference>
<organism evidence="4 5">
    <name type="scientific">Favolaschia claudopus</name>
    <dbReference type="NCBI Taxonomy" id="2862362"/>
    <lineage>
        <taxon>Eukaryota</taxon>
        <taxon>Fungi</taxon>
        <taxon>Dikarya</taxon>
        <taxon>Basidiomycota</taxon>
        <taxon>Agaricomycotina</taxon>
        <taxon>Agaricomycetes</taxon>
        <taxon>Agaricomycetidae</taxon>
        <taxon>Agaricales</taxon>
        <taxon>Marasmiineae</taxon>
        <taxon>Mycenaceae</taxon>
        <taxon>Favolaschia</taxon>
    </lineage>
</organism>
<dbReference type="AlphaFoldDB" id="A0AAW0E0G7"/>
<keyword evidence="5" id="KW-1185">Reference proteome</keyword>
<sequence>MAPQNQDILGQGVPVSQNDLRLRYKTCFPDSFENRVFGDANAVDIDDQRGMEMMRGCDDIVATPIDTPLSRLEHPFSTAPDLQVSQNTVEGEINAPDADDDITTGPAFDAFCMELDVYLTEQGASVPLLPTPDVEAPPMPSIDEDTFAQVLNAVNPLKFPLPPNLVPNYGLTHENLASSYHSRSNSGFQPGSHASFYPNSSSSSTLATPSPTSDSPASNQLPPSSGPIRSRRREKPHKWGKRVISTCPAAHKLTAEALEQRVSEARQQLAHVGWVQCRWDPDCCSALVDHDDLHLHLGIRHGLRTSAAGLNLVSCQWGGQCGEQMLENAVEKHIFLKHLNVFVRCESCGKSFARAGKLKAHLVGIQEVLGIVP</sequence>
<keyword evidence="1" id="KW-0479">Metal-binding</keyword>
<accession>A0AAW0E0G7</accession>
<protein>
    <recommendedName>
        <fullName evidence="3">C2H2-type domain-containing protein</fullName>
    </recommendedName>
</protein>
<dbReference type="EMBL" id="JAWWNJ010000005">
    <property type="protein sequence ID" value="KAK7056163.1"/>
    <property type="molecule type" value="Genomic_DNA"/>
</dbReference>
<evidence type="ECO:0000313" key="4">
    <source>
        <dbReference type="EMBL" id="KAK7056163.1"/>
    </source>
</evidence>
<keyword evidence="1" id="KW-0862">Zinc</keyword>
<evidence type="ECO:0000259" key="3">
    <source>
        <dbReference type="PROSITE" id="PS50157"/>
    </source>
</evidence>
<feature type="compositionally biased region" description="Basic residues" evidence="2">
    <location>
        <begin position="229"/>
        <end position="241"/>
    </location>
</feature>
<evidence type="ECO:0000256" key="2">
    <source>
        <dbReference type="SAM" id="MobiDB-lite"/>
    </source>
</evidence>
<evidence type="ECO:0000313" key="5">
    <source>
        <dbReference type="Proteomes" id="UP001362999"/>
    </source>
</evidence>
<name>A0AAW0E0G7_9AGAR</name>
<comment type="caution">
    <text evidence="4">The sequence shown here is derived from an EMBL/GenBank/DDBJ whole genome shotgun (WGS) entry which is preliminary data.</text>
</comment>
<feature type="compositionally biased region" description="Low complexity" evidence="2">
    <location>
        <begin position="200"/>
        <end position="228"/>
    </location>
</feature>
<feature type="domain" description="C2H2-type" evidence="3">
    <location>
        <begin position="343"/>
        <end position="361"/>
    </location>
</feature>
<feature type="compositionally biased region" description="Polar residues" evidence="2">
    <location>
        <begin position="180"/>
        <end position="189"/>
    </location>
</feature>
<dbReference type="Proteomes" id="UP001362999">
    <property type="component" value="Unassembled WGS sequence"/>
</dbReference>
<dbReference type="GO" id="GO:0008270">
    <property type="term" value="F:zinc ion binding"/>
    <property type="evidence" value="ECO:0007669"/>
    <property type="project" value="UniProtKB-KW"/>
</dbReference>
<gene>
    <name evidence="4" type="ORF">R3P38DRAFT_1377625</name>
</gene>
<proteinExistence type="predicted"/>
<keyword evidence="1" id="KW-0863">Zinc-finger</keyword>
<feature type="region of interest" description="Disordered" evidence="2">
    <location>
        <begin position="180"/>
        <end position="241"/>
    </location>
</feature>
<dbReference type="PROSITE" id="PS50157">
    <property type="entry name" value="ZINC_FINGER_C2H2_2"/>
    <property type="match status" value="1"/>
</dbReference>
<evidence type="ECO:0000256" key="1">
    <source>
        <dbReference type="PROSITE-ProRule" id="PRU00042"/>
    </source>
</evidence>